<feature type="domain" description="EGF-like" evidence="1">
    <location>
        <begin position="20"/>
        <end position="31"/>
    </location>
</feature>
<name>A0AAV0AJZ0_PHAPC</name>
<feature type="non-terminal residue" evidence="2">
    <location>
        <position position="1"/>
    </location>
</feature>
<organism evidence="2 3">
    <name type="scientific">Phakopsora pachyrhizi</name>
    <name type="common">Asian soybean rust disease fungus</name>
    <dbReference type="NCBI Taxonomy" id="170000"/>
    <lineage>
        <taxon>Eukaryota</taxon>
        <taxon>Fungi</taxon>
        <taxon>Dikarya</taxon>
        <taxon>Basidiomycota</taxon>
        <taxon>Pucciniomycotina</taxon>
        <taxon>Pucciniomycetes</taxon>
        <taxon>Pucciniales</taxon>
        <taxon>Phakopsoraceae</taxon>
        <taxon>Phakopsora</taxon>
    </lineage>
</organism>
<dbReference type="Gene3D" id="2.10.25.10">
    <property type="entry name" value="Laminin"/>
    <property type="match status" value="1"/>
</dbReference>
<dbReference type="PROSITE" id="PS01186">
    <property type="entry name" value="EGF_2"/>
    <property type="match status" value="1"/>
</dbReference>
<keyword evidence="3" id="KW-1185">Reference proteome</keyword>
<sequence>QLPRFVCRQYSDCNEYNGQCKCPAGFGGQDCGQPVCGSLADGDKRHIRPENSTCCDCNKGWTGVNCNVCENNDSCAALITPYSPGKLLVQISNPQKNRSEAVCYKGGFAVNRNYQMCNVSNRKILDMLPGRLPQVSFMCDIPTSTCQFQFWIGSVESFYCSFKECSRSIQFGYEGQLNITRQDCQRMKCK</sequence>
<protein>
    <recommendedName>
        <fullName evidence="1">EGF-like domain-containing protein</fullName>
    </recommendedName>
</protein>
<dbReference type="InterPro" id="IPR000742">
    <property type="entry name" value="EGF"/>
</dbReference>
<dbReference type="EMBL" id="CALTRL010000443">
    <property type="protein sequence ID" value="CAH7668109.1"/>
    <property type="molecule type" value="Genomic_DNA"/>
</dbReference>
<dbReference type="AlphaFoldDB" id="A0AAV0AJZ0"/>
<dbReference type="Proteomes" id="UP001153365">
    <property type="component" value="Unassembled WGS sequence"/>
</dbReference>
<gene>
    <name evidence="2" type="ORF">PPACK8108_LOCUS2584</name>
</gene>
<comment type="caution">
    <text evidence="2">The sequence shown here is derived from an EMBL/GenBank/DDBJ whole genome shotgun (WGS) entry which is preliminary data.</text>
</comment>
<proteinExistence type="predicted"/>
<evidence type="ECO:0000313" key="2">
    <source>
        <dbReference type="EMBL" id="CAH7668109.1"/>
    </source>
</evidence>
<reference evidence="2" key="1">
    <citation type="submission" date="2022-06" db="EMBL/GenBank/DDBJ databases">
        <authorList>
            <consortium name="SYNGENTA / RWTH Aachen University"/>
        </authorList>
    </citation>
    <scope>NUCLEOTIDE SEQUENCE</scope>
</reference>
<evidence type="ECO:0000259" key="1">
    <source>
        <dbReference type="PROSITE" id="PS01186"/>
    </source>
</evidence>
<accession>A0AAV0AJZ0</accession>
<evidence type="ECO:0000313" key="3">
    <source>
        <dbReference type="Proteomes" id="UP001153365"/>
    </source>
</evidence>